<keyword evidence="2" id="KW-1185">Reference proteome</keyword>
<dbReference type="Proteomes" id="UP000324897">
    <property type="component" value="Chromosome 1"/>
</dbReference>
<dbReference type="AlphaFoldDB" id="A0A5J9VCA9"/>
<name>A0A5J9VCA9_9POAL</name>
<reference evidence="1 2" key="1">
    <citation type="journal article" date="2019" name="Sci. Rep.">
        <title>A high-quality genome of Eragrostis curvula grass provides insights into Poaceae evolution and supports new strategies to enhance forage quality.</title>
        <authorList>
            <person name="Carballo J."/>
            <person name="Santos B.A.C.M."/>
            <person name="Zappacosta D."/>
            <person name="Garbus I."/>
            <person name="Selva J.P."/>
            <person name="Gallo C.A."/>
            <person name="Diaz A."/>
            <person name="Albertini E."/>
            <person name="Caccamo M."/>
            <person name="Echenique V."/>
        </authorList>
    </citation>
    <scope>NUCLEOTIDE SEQUENCE [LARGE SCALE GENOMIC DNA]</scope>
    <source>
        <strain evidence="2">cv. Victoria</strain>
        <tissue evidence="1">Leaf</tissue>
    </source>
</reference>
<protein>
    <submittedName>
        <fullName evidence="1">Uncharacterized protein</fullName>
    </submittedName>
</protein>
<sequence length="105" mass="11738">VFFAKTQTNLRHAPLVEDETKSRFSVKALIEYPNYAHPEAFISGSLCSSAPFLPRPCIASHHHRLSLSHSFCVPEAWTTTTPRPPPPPPHRNLQPLGWIFTGLAL</sequence>
<gene>
    <name evidence="1" type="ORF">EJB05_25128</name>
</gene>
<accession>A0A5J9VCA9</accession>
<evidence type="ECO:0000313" key="2">
    <source>
        <dbReference type="Proteomes" id="UP000324897"/>
    </source>
</evidence>
<dbReference type="EMBL" id="RWGY01000011">
    <property type="protein sequence ID" value="TVU33318.1"/>
    <property type="molecule type" value="Genomic_DNA"/>
</dbReference>
<evidence type="ECO:0000313" key="1">
    <source>
        <dbReference type="EMBL" id="TVU33318.1"/>
    </source>
</evidence>
<feature type="non-terminal residue" evidence="1">
    <location>
        <position position="1"/>
    </location>
</feature>
<dbReference type="Gramene" id="TVU33318">
    <property type="protein sequence ID" value="TVU33318"/>
    <property type="gene ID" value="EJB05_25128"/>
</dbReference>
<proteinExistence type="predicted"/>
<comment type="caution">
    <text evidence="1">The sequence shown here is derived from an EMBL/GenBank/DDBJ whole genome shotgun (WGS) entry which is preliminary data.</text>
</comment>
<organism evidence="1 2">
    <name type="scientific">Eragrostis curvula</name>
    <name type="common">weeping love grass</name>
    <dbReference type="NCBI Taxonomy" id="38414"/>
    <lineage>
        <taxon>Eukaryota</taxon>
        <taxon>Viridiplantae</taxon>
        <taxon>Streptophyta</taxon>
        <taxon>Embryophyta</taxon>
        <taxon>Tracheophyta</taxon>
        <taxon>Spermatophyta</taxon>
        <taxon>Magnoliopsida</taxon>
        <taxon>Liliopsida</taxon>
        <taxon>Poales</taxon>
        <taxon>Poaceae</taxon>
        <taxon>PACMAD clade</taxon>
        <taxon>Chloridoideae</taxon>
        <taxon>Eragrostideae</taxon>
        <taxon>Eragrostidinae</taxon>
        <taxon>Eragrostis</taxon>
    </lineage>
</organism>